<name>A0ABZ1C0B6_9FIRM</name>
<keyword evidence="1" id="KW-0472">Membrane</keyword>
<reference evidence="2 3" key="1">
    <citation type="journal article" date="2024" name="Front. Microbiol.">
        <title>Novel thermophilic genera Geochorda gen. nov. and Carboxydochorda gen. nov. from the deep terrestrial subsurface reveal the ecophysiological diversity in the class Limnochordia.</title>
        <authorList>
            <person name="Karnachuk O.V."/>
            <person name="Lukina A.P."/>
            <person name="Avakyan M.R."/>
            <person name="Kadnikov V.V."/>
            <person name="Begmatov S."/>
            <person name="Beletsky A.V."/>
            <person name="Vlasova K.G."/>
            <person name="Novikov A.A."/>
            <person name="Shcherbakova V.A."/>
            <person name="Mardanov A.V."/>
            <person name="Ravin N.V."/>
        </authorList>
    </citation>
    <scope>NUCLEOTIDE SEQUENCE [LARGE SCALE GENOMIC DNA]</scope>
    <source>
        <strain evidence="2 3">L945</strain>
    </source>
</reference>
<keyword evidence="1" id="KW-1133">Transmembrane helix</keyword>
<evidence type="ECO:0000313" key="2">
    <source>
        <dbReference type="EMBL" id="WRP18186.1"/>
    </source>
</evidence>
<dbReference type="Pfam" id="PF07843">
    <property type="entry name" value="DUF1634"/>
    <property type="match status" value="1"/>
</dbReference>
<feature type="transmembrane region" description="Helical" evidence="1">
    <location>
        <begin position="34"/>
        <end position="55"/>
    </location>
</feature>
<keyword evidence="1" id="KW-0812">Transmembrane</keyword>
<accession>A0ABZ1C0B6</accession>
<organism evidence="2 3">
    <name type="scientific">Carboxydichorda subterranea</name>
    <dbReference type="NCBI Taxonomy" id="3109565"/>
    <lineage>
        <taxon>Bacteria</taxon>
        <taxon>Bacillati</taxon>
        <taxon>Bacillota</taxon>
        <taxon>Limnochordia</taxon>
        <taxon>Limnochordales</taxon>
        <taxon>Geochordaceae</taxon>
        <taxon>Carboxydichorda</taxon>
    </lineage>
</organism>
<dbReference type="EMBL" id="CP141615">
    <property type="protein sequence ID" value="WRP18186.1"/>
    <property type="molecule type" value="Genomic_DNA"/>
</dbReference>
<proteinExistence type="predicted"/>
<dbReference type="InterPro" id="IPR012861">
    <property type="entry name" value="DUF1634"/>
</dbReference>
<feature type="transmembrane region" description="Helical" evidence="1">
    <location>
        <begin position="116"/>
        <end position="136"/>
    </location>
</feature>
<protein>
    <submittedName>
        <fullName evidence="2">DUF1634 domain-containing protein</fullName>
    </submittedName>
</protein>
<evidence type="ECO:0000256" key="1">
    <source>
        <dbReference type="SAM" id="Phobius"/>
    </source>
</evidence>
<sequence>MRAGGSEAASRAGGRPVARVERALWDMETVISRILQLGVLVSAAVIAAGVAVWAITDTGGYPDGRFPTTPAGVLAGVAHLRALAIIQLGLVLLVLTPVFRVGASVLVFARERDRTFTVITSVVFALLLMSLLLGVME</sequence>
<keyword evidence="3" id="KW-1185">Reference proteome</keyword>
<evidence type="ECO:0000313" key="3">
    <source>
        <dbReference type="Proteomes" id="UP001332192"/>
    </source>
</evidence>
<dbReference type="RefSeq" id="WP_324717457.1">
    <property type="nucleotide sequence ID" value="NZ_CP141615.1"/>
</dbReference>
<dbReference type="Proteomes" id="UP001332192">
    <property type="component" value="Chromosome"/>
</dbReference>
<feature type="transmembrane region" description="Helical" evidence="1">
    <location>
        <begin position="84"/>
        <end position="109"/>
    </location>
</feature>
<gene>
    <name evidence="2" type="ORF">U7230_04050</name>
</gene>